<dbReference type="Pfam" id="PF06522">
    <property type="entry name" value="B12D"/>
    <property type="match status" value="1"/>
</dbReference>
<evidence type="ECO:0000256" key="15">
    <source>
        <dbReference type="ARBA" id="ARBA00023328"/>
    </source>
</evidence>
<proteinExistence type="inferred from homology"/>
<dbReference type="GO" id="GO:0042729">
    <property type="term" value="C:DASH complex"/>
    <property type="evidence" value="ECO:0007669"/>
    <property type="project" value="InterPro"/>
</dbReference>
<evidence type="ECO:0000256" key="10">
    <source>
        <dbReference type="ARBA" id="ARBA00022776"/>
    </source>
</evidence>
<evidence type="ECO:0000256" key="13">
    <source>
        <dbReference type="ARBA" id="ARBA00023242"/>
    </source>
</evidence>
<comment type="similarity">
    <text evidence="4">Belongs to the DASH complex DAD4 family.</text>
</comment>
<accession>A0A2T9YJB5</accession>
<evidence type="ECO:0000256" key="6">
    <source>
        <dbReference type="ARBA" id="ARBA00022454"/>
    </source>
</evidence>
<keyword evidence="11" id="KW-0995">Kinetochore</keyword>
<keyword evidence="6" id="KW-0158">Chromosome</keyword>
<evidence type="ECO:0000256" key="9">
    <source>
        <dbReference type="ARBA" id="ARBA00022701"/>
    </source>
</evidence>
<gene>
    <name evidence="18" type="ORF">BB559_003716</name>
</gene>
<evidence type="ECO:0000256" key="7">
    <source>
        <dbReference type="ARBA" id="ARBA00022490"/>
    </source>
</evidence>
<evidence type="ECO:0000256" key="3">
    <source>
        <dbReference type="ARBA" id="ARBA00004629"/>
    </source>
</evidence>
<dbReference type="AlphaFoldDB" id="A0A2T9YJB5"/>
<dbReference type="GO" id="GO:0008608">
    <property type="term" value="P:attachment of spindle microtubules to kinetochore"/>
    <property type="evidence" value="ECO:0007669"/>
    <property type="project" value="InterPro"/>
</dbReference>
<dbReference type="OrthoDB" id="5511684at2759"/>
<evidence type="ECO:0000256" key="5">
    <source>
        <dbReference type="ARBA" id="ARBA00020259"/>
    </source>
</evidence>
<dbReference type="InterPro" id="IPR013959">
    <property type="entry name" value="DASH_Dad4"/>
</dbReference>
<keyword evidence="17" id="KW-1133">Transmembrane helix</keyword>
<evidence type="ECO:0000256" key="4">
    <source>
        <dbReference type="ARBA" id="ARBA00009754"/>
    </source>
</evidence>
<dbReference type="PANTHER" id="PTHR28222:SF1">
    <property type="entry name" value="DASH COMPLEX SUBUNIT DAD4"/>
    <property type="match status" value="1"/>
</dbReference>
<evidence type="ECO:0000256" key="17">
    <source>
        <dbReference type="SAM" id="Phobius"/>
    </source>
</evidence>
<comment type="subcellular location">
    <subcellularLocation>
        <location evidence="3">Chromosome</location>
        <location evidence="3">Centromere</location>
        <location evidence="3">Kinetochore</location>
    </subcellularLocation>
    <subcellularLocation>
        <location evidence="2">Cytoplasm</location>
        <location evidence="2">Cytoskeleton</location>
        <location evidence="2">Spindle</location>
    </subcellularLocation>
    <subcellularLocation>
        <location evidence="1">Nucleus</location>
    </subcellularLocation>
</comment>
<evidence type="ECO:0000256" key="14">
    <source>
        <dbReference type="ARBA" id="ARBA00023306"/>
    </source>
</evidence>
<dbReference type="Pfam" id="PF08650">
    <property type="entry name" value="DASH_Dad4"/>
    <property type="match status" value="1"/>
</dbReference>
<evidence type="ECO:0000313" key="19">
    <source>
        <dbReference type="Proteomes" id="UP000245699"/>
    </source>
</evidence>
<dbReference type="GO" id="GO:0072686">
    <property type="term" value="C:mitotic spindle"/>
    <property type="evidence" value="ECO:0007669"/>
    <property type="project" value="InterPro"/>
</dbReference>
<keyword evidence="17" id="KW-0472">Membrane</keyword>
<keyword evidence="7" id="KW-0963">Cytoplasm</keyword>
<keyword evidence="15" id="KW-0137">Centromere</keyword>
<protein>
    <recommendedName>
        <fullName evidence="5">DASH complex subunit DAD4</fullName>
    </recommendedName>
    <alternativeName>
        <fullName evidence="16">Outer kinetochore protein DAD4</fullName>
    </alternativeName>
</protein>
<dbReference type="EMBL" id="MBFT01000367">
    <property type="protein sequence ID" value="PVU92440.1"/>
    <property type="molecule type" value="Genomic_DNA"/>
</dbReference>
<dbReference type="PANTHER" id="PTHR28222">
    <property type="entry name" value="DASH COMPLEX SUBUNIT DAD4"/>
    <property type="match status" value="1"/>
</dbReference>
<keyword evidence="9" id="KW-0493">Microtubule</keyword>
<keyword evidence="12" id="KW-0206">Cytoskeleton</keyword>
<sequence>MNEFKRVWLKKEAYPIIGIVGIGAGMVAYHSLHKLTGTEIVYNHKGNPFPSLKNPADYSPSYLHYSKKDVFSPKDFHRSFDHFVYFLSFFIMDSPYTHQQDQILLRIIGNVKKINNAVDSLNSQLDQIISTNNDVQKFSQLWRQYNKNSATYLKSIDSL</sequence>
<dbReference type="GO" id="GO:0051301">
    <property type="term" value="P:cell division"/>
    <property type="evidence" value="ECO:0007669"/>
    <property type="project" value="UniProtKB-KW"/>
</dbReference>
<comment type="caution">
    <text evidence="18">The sequence shown here is derived from an EMBL/GenBank/DDBJ whole genome shotgun (WGS) entry which is preliminary data.</text>
</comment>
<name>A0A2T9YJB5_9FUNG</name>
<keyword evidence="8" id="KW-0132">Cell division</keyword>
<keyword evidence="10" id="KW-0498">Mitosis</keyword>
<feature type="transmembrane region" description="Helical" evidence="17">
    <location>
        <begin position="12"/>
        <end position="32"/>
    </location>
</feature>
<keyword evidence="17" id="KW-0812">Transmembrane</keyword>
<evidence type="ECO:0000256" key="1">
    <source>
        <dbReference type="ARBA" id="ARBA00004123"/>
    </source>
</evidence>
<evidence type="ECO:0000256" key="11">
    <source>
        <dbReference type="ARBA" id="ARBA00022838"/>
    </source>
</evidence>
<keyword evidence="13" id="KW-0539">Nucleus</keyword>
<keyword evidence="19" id="KW-1185">Reference proteome</keyword>
<evidence type="ECO:0000313" key="18">
    <source>
        <dbReference type="EMBL" id="PVU92440.1"/>
    </source>
</evidence>
<dbReference type="GO" id="GO:0005874">
    <property type="term" value="C:microtubule"/>
    <property type="evidence" value="ECO:0007669"/>
    <property type="project" value="UniProtKB-KW"/>
</dbReference>
<organism evidence="18 19">
    <name type="scientific">Furculomyces boomerangus</name>
    <dbReference type="NCBI Taxonomy" id="61424"/>
    <lineage>
        <taxon>Eukaryota</taxon>
        <taxon>Fungi</taxon>
        <taxon>Fungi incertae sedis</taxon>
        <taxon>Zoopagomycota</taxon>
        <taxon>Kickxellomycotina</taxon>
        <taxon>Harpellomycetes</taxon>
        <taxon>Harpellales</taxon>
        <taxon>Harpellaceae</taxon>
        <taxon>Furculomyces</taxon>
    </lineage>
</organism>
<evidence type="ECO:0000256" key="2">
    <source>
        <dbReference type="ARBA" id="ARBA00004186"/>
    </source>
</evidence>
<evidence type="ECO:0000256" key="16">
    <source>
        <dbReference type="ARBA" id="ARBA00030569"/>
    </source>
</evidence>
<keyword evidence="14" id="KW-0131">Cell cycle</keyword>
<dbReference type="Proteomes" id="UP000245699">
    <property type="component" value="Unassembled WGS sequence"/>
</dbReference>
<reference evidence="18 19" key="1">
    <citation type="journal article" date="2018" name="MBio">
        <title>Comparative Genomics Reveals the Core Gene Toolbox for the Fungus-Insect Symbiosis.</title>
        <authorList>
            <person name="Wang Y."/>
            <person name="Stata M."/>
            <person name="Wang W."/>
            <person name="Stajich J.E."/>
            <person name="White M.M."/>
            <person name="Moncalvo J.M."/>
        </authorList>
    </citation>
    <scope>NUCLEOTIDE SEQUENCE [LARGE SCALE GENOMIC DNA]</scope>
    <source>
        <strain evidence="18 19">AUS-77-4</strain>
    </source>
</reference>
<evidence type="ECO:0000256" key="8">
    <source>
        <dbReference type="ARBA" id="ARBA00022618"/>
    </source>
</evidence>
<evidence type="ECO:0000256" key="12">
    <source>
        <dbReference type="ARBA" id="ARBA00023212"/>
    </source>
</evidence>
<dbReference type="InterPro" id="IPR010530">
    <property type="entry name" value="B12D"/>
</dbReference>